<keyword evidence="2" id="KW-1185">Reference proteome</keyword>
<dbReference type="Pfam" id="PF13164">
    <property type="entry name" value="Diedel"/>
    <property type="match status" value="1"/>
</dbReference>
<dbReference type="Gene3D" id="3.30.70.2800">
    <property type="match status" value="1"/>
</dbReference>
<dbReference type="WBParaSite" id="nRc.2.0.1.t39760-RA">
    <property type="protein sequence ID" value="nRc.2.0.1.t39760-RA"/>
    <property type="gene ID" value="nRc.2.0.1.g39760"/>
</dbReference>
<proteinExistence type="predicted"/>
<dbReference type="Proteomes" id="UP000887565">
    <property type="component" value="Unplaced"/>
</dbReference>
<organism evidence="2 3">
    <name type="scientific">Romanomermis culicivorax</name>
    <name type="common">Nematode worm</name>
    <dbReference type="NCBI Taxonomy" id="13658"/>
    <lineage>
        <taxon>Eukaryota</taxon>
        <taxon>Metazoa</taxon>
        <taxon>Ecdysozoa</taxon>
        <taxon>Nematoda</taxon>
        <taxon>Enoplea</taxon>
        <taxon>Dorylaimia</taxon>
        <taxon>Mermithida</taxon>
        <taxon>Mermithoidea</taxon>
        <taxon>Mermithidae</taxon>
        <taxon>Romanomermis</taxon>
    </lineage>
</organism>
<sequence length="94" mass="10225">MFVLIFSAIIMACIGGTYSDCCYDACHSTQPIFGHPTRSINVCADCTRGTPYCAYGKCNAFGCNCDNGCRQGNCQERASCLSKMDELVRQDLQG</sequence>
<accession>A0A915KNY1</accession>
<evidence type="ECO:0000313" key="3">
    <source>
        <dbReference type="WBParaSite" id="nRc.2.0.1.t39760-RA"/>
    </source>
</evidence>
<dbReference type="AlphaFoldDB" id="A0A915KNY1"/>
<name>A0A915KNY1_ROMCU</name>
<protein>
    <submittedName>
        <fullName evidence="3">Uncharacterized protein</fullName>
    </submittedName>
</protein>
<feature type="chain" id="PRO_5036895290" evidence="1">
    <location>
        <begin position="20"/>
        <end position="94"/>
    </location>
</feature>
<dbReference type="InterPro" id="IPR025061">
    <property type="entry name" value="Diedel"/>
</dbReference>
<keyword evidence="1" id="KW-0732">Signal</keyword>
<evidence type="ECO:0000313" key="2">
    <source>
        <dbReference type="Proteomes" id="UP000887565"/>
    </source>
</evidence>
<evidence type="ECO:0000256" key="1">
    <source>
        <dbReference type="SAM" id="SignalP"/>
    </source>
</evidence>
<feature type="signal peptide" evidence="1">
    <location>
        <begin position="1"/>
        <end position="19"/>
    </location>
</feature>
<reference evidence="3" key="1">
    <citation type="submission" date="2022-11" db="UniProtKB">
        <authorList>
            <consortium name="WormBaseParasite"/>
        </authorList>
    </citation>
    <scope>IDENTIFICATION</scope>
</reference>